<name>A0AAW2EQQ4_9HYME</name>
<dbReference type="AlphaFoldDB" id="A0AAW2EQQ4"/>
<dbReference type="Proteomes" id="UP001430953">
    <property type="component" value="Unassembled WGS sequence"/>
</dbReference>
<dbReference type="EMBL" id="JADYXP020000020">
    <property type="protein sequence ID" value="KAL0104566.1"/>
    <property type="molecule type" value="Genomic_DNA"/>
</dbReference>
<evidence type="ECO:0000313" key="2">
    <source>
        <dbReference type="Proteomes" id="UP001430953"/>
    </source>
</evidence>
<gene>
    <name evidence="1" type="ORF">PUN28_017362</name>
</gene>
<organism evidence="1 2">
    <name type="scientific">Cardiocondyla obscurior</name>
    <dbReference type="NCBI Taxonomy" id="286306"/>
    <lineage>
        <taxon>Eukaryota</taxon>
        <taxon>Metazoa</taxon>
        <taxon>Ecdysozoa</taxon>
        <taxon>Arthropoda</taxon>
        <taxon>Hexapoda</taxon>
        <taxon>Insecta</taxon>
        <taxon>Pterygota</taxon>
        <taxon>Neoptera</taxon>
        <taxon>Endopterygota</taxon>
        <taxon>Hymenoptera</taxon>
        <taxon>Apocrita</taxon>
        <taxon>Aculeata</taxon>
        <taxon>Formicoidea</taxon>
        <taxon>Formicidae</taxon>
        <taxon>Myrmicinae</taxon>
        <taxon>Cardiocondyla</taxon>
    </lineage>
</organism>
<evidence type="ECO:0000313" key="1">
    <source>
        <dbReference type="EMBL" id="KAL0104566.1"/>
    </source>
</evidence>
<accession>A0AAW2EQQ4</accession>
<protein>
    <submittedName>
        <fullName evidence="1">Uncharacterized protein</fullName>
    </submittedName>
</protein>
<sequence>MSIPRIYDTPLLGTVEVEQEARVSRFYPATMTKTARRYGYARGKRKTKEEDKTRRIISARVRSSTFDILRNLQRHKIIFPH</sequence>
<reference evidence="1 2" key="1">
    <citation type="submission" date="2023-03" db="EMBL/GenBank/DDBJ databases">
        <title>High recombination rates correlate with genetic variation in Cardiocondyla obscurior ants.</title>
        <authorList>
            <person name="Errbii M."/>
        </authorList>
    </citation>
    <scope>NUCLEOTIDE SEQUENCE [LARGE SCALE GENOMIC DNA]</scope>
    <source>
        <strain evidence="1">Alpha-2009</strain>
        <tissue evidence="1">Whole body</tissue>
    </source>
</reference>
<keyword evidence="2" id="KW-1185">Reference proteome</keyword>
<comment type="caution">
    <text evidence="1">The sequence shown here is derived from an EMBL/GenBank/DDBJ whole genome shotgun (WGS) entry which is preliminary data.</text>
</comment>
<proteinExistence type="predicted"/>